<dbReference type="Pfam" id="PF00076">
    <property type="entry name" value="RRM_1"/>
    <property type="match status" value="1"/>
</dbReference>
<evidence type="ECO:0000313" key="4">
    <source>
        <dbReference type="Proteomes" id="UP001501410"/>
    </source>
</evidence>
<evidence type="ECO:0000313" key="3">
    <source>
        <dbReference type="EMBL" id="GAA4456837.1"/>
    </source>
</evidence>
<keyword evidence="4" id="KW-1185">Reference proteome</keyword>
<dbReference type="RefSeq" id="WP_344827059.1">
    <property type="nucleotide sequence ID" value="NZ_BAABEZ010000022.1"/>
</dbReference>
<evidence type="ECO:0000256" key="1">
    <source>
        <dbReference type="ARBA" id="ARBA00022884"/>
    </source>
</evidence>
<organism evidence="3 4">
    <name type="scientific">Rurimicrobium arvi</name>
    <dbReference type="NCBI Taxonomy" id="2049916"/>
    <lineage>
        <taxon>Bacteria</taxon>
        <taxon>Pseudomonadati</taxon>
        <taxon>Bacteroidota</taxon>
        <taxon>Chitinophagia</taxon>
        <taxon>Chitinophagales</taxon>
        <taxon>Chitinophagaceae</taxon>
        <taxon>Rurimicrobium</taxon>
    </lineage>
</organism>
<dbReference type="InterPro" id="IPR035979">
    <property type="entry name" value="RBD_domain_sf"/>
</dbReference>
<dbReference type="PROSITE" id="PS50102">
    <property type="entry name" value="RRM"/>
    <property type="match status" value="1"/>
</dbReference>
<dbReference type="SUPFAM" id="SSF54928">
    <property type="entry name" value="RNA-binding domain, RBD"/>
    <property type="match status" value="1"/>
</dbReference>
<sequence>MNIYIGNMSPNTSEKEITALFTKFGEVNSVRIIMGKENHKSKGFGFVDMECKDEGLRAIASLDNKKYKNLNLEVSEATSGYRDSRELY</sequence>
<comment type="caution">
    <text evidence="3">The sequence shown here is derived from an EMBL/GenBank/DDBJ whole genome shotgun (WGS) entry which is preliminary data.</text>
</comment>
<keyword evidence="1" id="KW-0694">RNA-binding</keyword>
<dbReference type="InterPro" id="IPR000504">
    <property type="entry name" value="RRM_dom"/>
</dbReference>
<evidence type="ECO:0000259" key="2">
    <source>
        <dbReference type="PROSITE" id="PS50102"/>
    </source>
</evidence>
<reference evidence="4" key="1">
    <citation type="journal article" date="2019" name="Int. J. Syst. Evol. Microbiol.">
        <title>The Global Catalogue of Microorganisms (GCM) 10K type strain sequencing project: providing services to taxonomists for standard genome sequencing and annotation.</title>
        <authorList>
            <consortium name="The Broad Institute Genomics Platform"/>
            <consortium name="The Broad Institute Genome Sequencing Center for Infectious Disease"/>
            <person name="Wu L."/>
            <person name="Ma J."/>
        </authorList>
    </citation>
    <scope>NUCLEOTIDE SEQUENCE [LARGE SCALE GENOMIC DNA]</scope>
    <source>
        <strain evidence="4">JCM 31921</strain>
    </source>
</reference>
<feature type="domain" description="RRM" evidence="2">
    <location>
        <begin position="1"/>
        <end position="79"/>
    </location>
</feature>
<accession>A0ABP8MXY0</accession>
<gene>
    <name evidence="3" type="ORF">GCM10023092_22700</name>
</gene>
<proteinExistence type="predicted"/>
<dbReference type="SMART" id="SM00360">
    <property type="entry name" value="RRM"/>
    <property type="match status" value="1"/>
</dbReference>
<dbReference type="Proteomes" id="UP001501410">
    <property type="component" value="Unassembled WGS sequence"/>
</dbReference>
<name>A0ABP8MXY0_9BACT</name>
<dbReference type="EMBL" id="BAABEZ010000022">
    <property type="protein sequence ID" value="GAA4456837.1"/>
    <property type="molecule type" value="Genomic_DNA"/>
</dbReference>
<dbReference type="InterPro" id="IPR012677">
    <property type="entry name" value="Nucleotide-bd_a/b_plait_sf"/>
</dbReference>
<protein>
    <submittedName>
        <fullName evidence="3">RNA-binding protein</fullName>
    </submittedName>
</protein>
<dbReference type="Gene3D" id="3.30.70.330">
    <property type="match status" value="1"/>
</dbReference>
<dbReference type="PANTHER" id="PTHR10352">
    <property type="entry name" value="EUKARYOTIC TRANSLATION INITIATION FACTOR 3 SUBUNIT G"/>
    <property type="match status" value="1"/>
</dbReference>